<gene>
    <name evidence="1" type="ORF">ACFO0K_01065</name>
</gene>
<sequence>MTGTVAIYGTGLGLLDHLADDLHNYGVRVIRAHHPHHHRTHRRTLLGVAYKWRRGWVGNALSRLKLKRSLTNIEHLISQNGIVLILVQLIGVPARHLESVLEHLSRIAEEATARMTNFHGLDVTINMLAFESSAQRSLLRANVLDYLGNSGRIASGECVHYRELKNRSLQDALNNHVL</sequence>
<reference evidence="2" key="1">
    <citation type="journal article" date="2019" name="Int. J. Syst. Evol. Microbiol.">
        <title>The Global Catalogue of Microorganisms (GCM) 10K type strain sequencing project: providing services to taxonomists for standard genome sequencing and annotation.</title>
        <authorList>
            <consortium name="The Broad Institute Genomics Platform"/>
            <consortium name="The Broad Institute Genome Sequencing Center for Infectious Disease"/>
            <person name="Wu L."/>
            <person name="Ma J."/>
        </authorList>
    </citation>
    <scope>NUCLEOTIDE SEQUENCE [LARGE SCALE GENOMIC DNA]</scope>
    <source>
        <strain evidence="2">CGMCC 1.12125</strain>
    </source>
</reference>
<evidence type="ECO:0000313" key="2">
    <source>
        <dbReference type="Proteomes" id="UP001595965"/>
    </source>
</evidence>
<dbReference type="RefSeq" id="WP_344230399.1">
    <property type="nucleotide sequence ID" value="NZ_BAAALH010000002.1"/>
</dbReference>
<proteinExistence type="predicted"/>
<comment type="caution">
    <text evidence="1">The sequence shown here is derived from an EMBL/GenBank/DDBJ whole genome shotgun (WGS) entry which is preliminary data.</text>
</comment>
<accession>A0ABV8XV90</accession>
<keyword evidence="2" id="KW-1185">Reference proteome</keyword>
<evidence type="ECO:0000313" key="1">
    <source>
        <dbReference type="EMBL" id="MFC4428265.1"/>
    </source>
</evidence>
<protein>
    <submittedName>
        <fullName evidence="1">Uncharacterized protein</fullName>
    </submittedName>
</protein>
<dbReference type="Proteomes" id="UP001595965">
    <property type="component" value="Unassembled WGS sequence"/>
</dbReference>
<organism evidence="1 2">
    <name type="scientific">Citricoccus alkalitolerans</name>
    <dbReference type="NCBI Taxonomy" id="246603"/>
    <lineage>
        <taxon>Bacteria</taxon>
        <taxon>Bacillati</taxon>
        <taxon>Actinomycetota</taxon>
        <taxon>Actinomycetes</taxon>
        <taxon>Micrococcales</taxon>
        <taxon>Micrococcaceae</taxon>
        <taxon>Citricoccus</taxon>
    </lineage>
</organism>
<name>A0ABV8XV90_9MICC</name>
<dbReference type="EMBL" id="JBHSEN010000001">
    <property type="protein sequence ID" value="MFC4428265.1"/>
    <property type="molecule type" value="Genomic_DNA"/>
</dbReference>